<proteinExistence type="predicted"/>
<accession>A0A3P7N0B6</accession>
<reference evidence="1 2" key="1">
    <citation type="submission" date="2018-11" db="EMBL/GenBank/DDBJ databases">
        <authorList>
            <consortium name="Pathogen Informatics"/>
        </authorList>
    </citation>
    <scope>NUCLEOTIDE SEQUENCE [LARGE SCALE GENOMIC DNA]</scope>
</reference>
<name>A0A3P7N0B6_DIBLA</name>
<sequence>MNNFLTGILSHSEMEIISHIQPIDPRPWFFPNPTEESSYECQHPTLLPNLYSYFYQRYLSSFYSTKTDTAH</sequence>
<organism evidence="1 2">
    <name type="scientific">Dibothriocephalus latus</name>
    <name type="common">Fish tapeworm</name>
    <name type="synonym">Diphyllobothrium latum</name>
    <dbReference type="NCBI Taxonomy" id="60516"/>
    <lineage>
        <taxon>Eukaryota</taxon>
        <taxon>Metazoa</taxon>
        <taxon>Spiralia</taxon>
        <taxon>Lophotrochozoa</taxon>
        <taxon>Platyhelminthes</taxon>
        <taxon>Cestoda</taxon>
        <taxon>Eucestoda</taxon>
        <taxon>Diphyllobothriidea</taxon>
        <taxon>Diphyllobothriidae</taxon>
        <taxon>Dibothriocephalus</taxon>
    </lineage>
</organism>
<protein>
    <submittedName>
        <fullName evidence="1">Uncharacterized protein</fullName>
    </submittedName>
</protein>
<evidence type="ECO:0000313" key="2">
    <source>
        <dbReference type="Proteomes" id="UP000281553"/>
    </source>
</evidence>
<dbReference type="AlphaFoldDB" id="A0A3P7N0B6"/>
<dbReference type="EMBL" id="UYRU01087486">
    <property type="protein sequence ID" value="VDN35675.1"/>
    <property type="molecule type" value="Genomic_DNA"/>
</dbReference>
<gene>
    <name evidence="1" type="ORF">DILT_LOCUS16836</name>
</gene>
<keyword evidence="2" id="KW-1185">Reference proteome</keyword>
<evidence type="ECO:0000313" key="1">
    <source>
        <dbReference type="EMBL" id="VDN35675.1"/>
    </source>
</evidence>
<dbReference type="Proteomes" id="UP000281553">
    <property type="component" value="Unassembled WGS sequence"/>
</dbReference>